<evidence type="ECO:0000313" key="2">
    <source>
        <dbReference type="EMBL" id="CAB4121835.1"/>
    </source>
</evidence>
<feature type="region of interest" description="Disordered" evidence="1">
    <location>
        <begin position="1"/>
        <end position="53"/>
    </location>
</feature>
<feature type="compositionally biased region" description="Polar residues" evidence="1">
    <location>
        <begin position="34"/>
        <end position="49"/>
    </location>
</feature>
<reference evidence="2" key="1">
    <citation type="submission" date="2020-04" db="EMBL/GenBank/DDBJ databases">
        <authorList>
            <person name="Chiriac C."/>
            <person name="Salcher M."/>
            <person name="Ghai R."/>
            <person name="Kavagutti S V."/>
        </authorList>
    </citation>
    <scope>NUCLEOTIDE SEQUENCE</scope>
</reference>
<proteinExistence type="predicted"/>
<name>A0A6J5KK13_9CAUD</name>
<gene>
    <name evidence="2" type="ORF">UFOVP27_11</name>
</gene>
<organism evidence="2">
    <name type="scientific">uncultured Caudovirales phage</name>
    <dbReference type="NCBI Taxonomy" id="2100421"/>
    <lineage>
        <taxon>Viruses</taxon>
        <taxon>Duplodnaviria</taxon>
        <taxon>Heunggongvirae</taxon>
        <taxon>Uroviricota</taxon>
        <taxon>Caudoviricetes</taxon>
        <taxon>Peduoviridae</taxon>
        <taxon>Maltschvirus</taxon>
        <taxon>Maltschvirus maltsch</taxon>
    </lineage>
</organism>
<evidence type="ECO:0000256" key="1">
    <source>
        <dbReference type="SAM" id="MobiDB-lite"/>
    </source>
</evidence>
<sequence>MAKGKSAPTPVKSSGGERPNGKKWKKNPGPAQPEKTNFTHVNGRTANSNAKREAWKAKGGRYMHESIPHWKTGLVWDKENKVFRLPGKVNA</sequence>
<protein>
    <submittedName>
        <fullName evidence="2">Uncharacterized protein</fullName>
    </submittedName>
</protein>
<accession>A0A6J5KK13</accession>
<dbReference type="EMBL" id="LR796157">
    <property type="protein sequence ID" value="CAB4121835.1"/>
    <property type="molecule type" value="Genomic_DNA"/>
</dbReference>